<dbReference type="EMBL" id="CDMY01001052">
    <property type="protein sequence ID" value="CEM39830.1"/>
    <property type="molecule type" value="Genomic_DNA"/>
</dbReference>
<dbReference type="SUPFAM" id="SSF52540">
    <property type="entry name" value="P-loop containing nucleoside triphosphate hydrolases"/>
    <property type="match status" value="1"/>
</dbReference>
<reference evidence="6 7" key="1">
    <citation type="submission" date="2014-11" db="EMBL/GenBank/DDBJ databases">
        <authorList>
            <person name="Zhu J."/>
            <person name="Qi W."/>
            <person name="Song R."/>
        </authorList>
    </citation>
    <scope>NUCLEOTIDE SEQUENCE [LARGE SCALE GENOMIC DNA]</scope>
</reference>
<keyword evidence="1" id="KW-0547">Nucleotide-binding</keyword>
<feature type="domain" description="Obg" evidence="5">
    <location>
        <begin position="208"/>
        <end position="366"/>
    </location>
</feature>
<dbReference type="PANTHER" id="PTHR11702">
    <property type="entry name" value="DEVELOPMENTALLY REGULATED GTP-BINDING PROTEIN-RELATED"/>
    <property type="match status" value="1"/>
</dbReference>
<dbReference type="FunCoup" id="A0A0G4H7G0">
    <property type="interactions" value="2"/>
</dbReference>
<dbReference type="PROSITE" id="PS51883">
    <property type="entry name" value="OBG"/>
    <property type="match status" value="1"/>
</dbReference>
<dbReference type="GO" id="GO:0005525">
    <property type="term" value="F:GTP binding"/>
    <property type="evidence" value="ECO:0007669"/>
    <property type="project" value="UniProtKB-KW"/>
</dbReference>
<dbReference type="GO" id="GO:0003924">
    <property type="term" value="F:GTPase activity"/>
    <property type="evidence" value="ECO:0007669"/>
    <property type="project" value="InterPro"/>
</dbReference>
<dbReference type="InterPro" id="IPR045086">
    <property type="entry name" value="OBG_GTPase"/>
</dbReference>
<proteinExistence type="predicted"/>
<dbReference type="AlphaFoldDB" id="A0A0G4H7G0"/>
<gene>
    <name evidence="6" type="ORF">Vbra_19798</name>
</gene>
<dbReference type="GO" id="GO:0042254">
    <property type="term" value="P:ribosome biogenesis"/>
    <property type="evidence" value="ECO:0007669"/>
    <property type="project" value="UniProtKB-UniRule"/>
</dbReference>
<dbReference type="Pfam" id="PF01926">
    <property type="entry name" value="MMR_HSR1"/>
    <property type="match status" value="1"/>
</dbReference>
<dbReference type="PROSITE" id="PS51710">
    <property type="entry name" value="G_OBG"/>
    <property type="match status" value="1"/>
</dbReference>
<dbReference type="InParanoid" id="A0A0G4H7G0"/>
<dbReference type="InterPro" id="IPR006073">
    <property type="entry name" value="GTP-bd"/>
</dbReference>
<dbReference type="InterPro" id="IPR027417">
    <property type="entry name" value="P-loop_NTPase"/>
</dbReference>
<dbReference type="Proteomes" id="UP000041254">
    <property type="component" value="Unassembled WGS sequence"/>
</dbReference>
<dbReference type="PhylomeDB" id="A0A0G4H7G0"/>
<keyword evidence="7" id="KW-1185">Reference proteome</keyword>
<dbReference type="PRINTS" id="PR00326">
    <property type="entry name" value="GTP1OBG"/>
</dbReference>
<feature type="compositionally biased region" description="Basic and acidic residues" evidence="3">
    <location>
        <begin position="156"/>
        <end position="167"/>
    </location>
</feature>
<evidence type="ECO:0000313" key="7">
    <source>
        <dbReference type="Proteomes" id="UP000041254"/>
    </source>
</evidence>
<keyword evidence="2" id="KW-0342">GTP-binding</keyword>
<dbReference type="GO" id="GO:0005739">
    <property type="term" value="C:mitochondrion"/>
    <property type="evidence" value="ECO:0007669"/>
    <property type="project" value="TreeGrafter"/>
</dbReference>
<feature type="region of interest" description="Disordered" evidence="3">
    <location>
        <begin position="1"/>
        <end position="114"/>
    </location>
</feature>
<dbReference type="PANTHER" id="PTHR11702:SF44">
    <property type="entry name" value="GTP-BINDING PROTEIN OBGC, CHLOROPLASTIC"/>
    <property type="match status" value="1"/>
</dbReference>
<feature type="domain" description="OBG-type G" evidence="4">
    <location>
        <begin position="367"/>
        <end position="545"/>
    </location>
</feature>
<feature type="compositionally biased region" description="Basic and acidic residues" evidence="3">
    <location>
        <begin position="79"/>
        <end position="89"/>
    </location>
</feature>
<dbReference type="Gene3D" id="2.70.210.12">
    <property type="entry name" value="GTP1/OBG domain"/>
    <property type="match status" value="1"/>
</dbReference>
<evidence type="ECO:0000259" key="4">
    <source>
        <dbReference type="PROSITE" id="PS51710"/>
    </source>
</evidence>
<accession>A0A0G4H7G0</accession>
<evidence type="ECO:0000259" key="5">
    <source>
        <dbReference type="PROSITE" id="PS51883"/>
    </source>
</evidence>
<sequence>MSASQPCGRHQSTAASASGQGDAPVQASSLKQTDSDASEVEEEHGSGTAVSSWLAYLRNVPSSDEAPPQQQQQQYQEAGDDRPAEKPDHLPPPFMSVHASRATASSDIHGESTEAAAYGRGATMGLDELSDAIRFYGGEGASAGRSGPIDVCPSDAHGEEGQERPSTVREGSFGGGHQVAEDDPTSKARSVMTSLTEEDTESFPRYQRPFVDLMWVECKAGNGGSPLPLAKRKPIRPHGPGYGGHGGNVILRSTHLVQDFLRIDQKIRANDGEDAHDTHRGKHAKHLTVYVPQGTIIRKRIPVGEKRDGRKLHRRVFWYQILNDNEELTVATGGLGGLGFSSFKKKDGRRAAPGEKVLLELELRIMTDACLLGMPNSGKTSLMAAMTRSHTRIGPEPFSTTRPHVSVIGFRDDVRIRVADLPGLYEGAHVDKLKGCRILRHTYRSKLLIYVVDVANRDSEPDRDPLKEVEVLMDEAKSFFEVNKAKKELVIATKCDMLHKDALFNLDSLYFRLKARYPDIDVIGTSARFGLGIERAVTRIRQLLYPDMLLTAERVKAKPIDEILLPNEQMKQESLTGIDRLQLPGFIIPPAHGADTKPPPSRFVRHPRYNEMELMNIEHNVVSGIAKRYRYKLIRREAGDAQGERERERQTDPGLLVSGERVILPADRDPTKAGGRLVSVEGAGE</sequence>
<dbReference type="InterPro" id="IPR006169">
    <property type="entry name" value="GTP1_OBG_dom"/>
</dbReference>
<feature type="region of interest" description="Disordered" evidence="3">
    <location>
        <begin position="140"/>
        <end position="200"/>
    </location>
</feature>
<dbReference type="Pfam" id="PF01018">
    <property type="entry name" value="GTP1_OBG"/>
    <property type="match status" value="1"/>
</dbReference>
<organism evidence="6 7">
    <name type="scientific">Vitrella brassicaformis (strain CCMP3155)</name>
    <dbReference type="NCBI Taxonomy" id="1169540"/>
    <lineage>
        <taxon>Eukaryota</taxon>
        <taxon>Sar</taxon>
        <taxon>Alveolata</taxon>
        <taxon>Colpodellida</taxon>
        <taxon>Vitrellaceae</taxon>
        <taxon>Vitrella</taxon>
    </lineage>
</organism>
<name>A0A0G4H7G0_VITBC</name>
<protein>
    <recommendedName>
        <fullName evidence="8">Obg family GTPase CgtA</fullName>
    </recommendedName>
</protein>
<dbReference type="Gene3D" id="3.40.50.300">
    <property type="entry name" value="P-loop containing nucleotide triphosphate hydrolases"/>
    <property type="match status" value="1"/>
</dbReference>
<dbReference type="SUPFAM" id="SSF82051">
    <property type="entry name" value="Obg GTP-binding protein N-terminal domain"/>
    <property type="match status" value="1"/>
</dbReference>
<dbReference type="VEuPathDB" id="CryptoDB:Vbra_19798"/>
<evidence type="ECO:0008006" key="8">
    <source>
        <dbReference type="Google" id="ProtNLM"/>
    </source>
</evidence>
<evidence type="ECO:0000313" key="6">
    <source>
        <dbReference type="EMBL" id="CEM39830.1"/>
    </source>
</evidence>
<evidence type="ECO:0000256" key="3">
    <source>
        <dbReference type="SAM" id="MobiDB-lite"/>
    </source>
</evidence>
<evidence type="ECO:0000256" key="1">
    <source>
        <dbReference type="ARBA" id="ARBA00022741"/>
    </source>
</evidence>
<feature type="compositionally biased region" description="Polar residues" evidence="3">
    <location>
        <begin position="1"/>
        <end position="19"/>
    </location>
</feature>
<feature type="region of interest" description="Disordered" evidence="3">
    <location>
        <begin position="666"/>
        <end position="685"/>
    </location>
</feature>
<dbReference type="InterPro" id="IPR031167">
    <property type="entry name" value="G_OBG"/>
</dbReference>
<evidence type="ECO:0000256" key="2">
    <source>
        <dbReference type="ARBA" id="ARBA00023134"/>
    </source>
</evidence>
<dbReference type="InterPro" id="IPR036726">
    <property type="entry name" value="GTP1_OBG_dom_sf"/>
</dbReference>
<dbReference type="OrthoDB" id="347018at2759"/>
<dbReference type="STRING" id="1169540.A0A0G4H7G0"/>